<evidence type="ECO:0000313" key="2">
    <source>
        <dbReference type="EMBL" id="GAU07391.1"/>
    </source>
</evidence>
<comment type="caution">
    <text evidence="2">The sequence shown here is derived from an EMBL/GenBank/DDBJ whole genome shotgun (WGS) entry which is preliminary data.</text>
</comment>
<dbReference type="Proteomes" id="UP000095200">
    <property type="component" value="Unassembled WGS sequence"/>
</dbReference>
<feature type="coiled-coil region" evidence="1">
    <location>
        <begin position="26"/>
        <end position="102"/>
    </location>
</feature>
<organism evidence="2 3">
    <name type="scientific">Desulfoplanes formicivorans</name>
    <dbReference type="NCBI Taxonomy" id="1592317"/>
    <lineage>
        <taxon>Bacteria</taxon>
        <taxon>Pseudomonadati</taxon>
        <taxon>Thermodesulfobacteriota</taxon>
        <taxon>Desulfovibrionia</taxon>
        <taxon>Desulfovibrionales</taxon>
        <taxon>Desulfoplanaceae</taxon>
        <taxon>Desulfoplanes</taxon>
    </lineage>
</organism>
<dbReference type="STRING" id="1592317.DPF_0069"/>
<gene>
    <name evidence="2" type="ORF">DPF_0069</name>
</gene>
<dbReference type="EMBL" id="BDFE01000004">
    <property type="protein sequence ID" value="GAU07391.1"/>
    <property type="molecule type" value="Genomic_DNA"/>
</dbReference>
<name>A0A194AE37_9BACT</name>
<evidence type="ECO:0000313" key="3">
    <source>
        <dbReference type="Proteomes" id="UP000095200"/>
    </source>
</evidence>
<accession>A0A194AE37</accession>
<dbReference type="RefSeq" id="WP_069856824.1">
    <property type="nucleotide sequence ID" value="NZ_BDFE01000004.1"/>
</dbReference>
<dbReference type="AlphaFoldDB" id="A0A194AE37"/>
<dbReference type="Pfam" id="PF11932">
    <property type="entry name" value="DUF3450"/>
    <property type="match status" value="1"/>
</dbReference>
<reference evidence="3" key="1">
    <citation type="submission" date="2016-06" db="EMBL/GenBank/DDBJ databases">
        <title>Draft genome sequence of Desulfoplanes formicivorans strain Pf12B.</title>
        <authorList>
            <person name="Watanabe M."/>
            <person name="Kojima H."/>
            <person name="Fukui M."/>
        </authorList>
    </citation>
    <scope>NUCLEOTIDE SEQUENCE [LARGE SCALE GENOMIC DNA]</scope>
    <source>
        <strain evidence="3">Pf12B</strain>
    </source>
</reference>
<evidence type="ECO:0000256" key="1">
    <source>
        <dbReference type="SAM" id="Coils"/>
    </source>
</evidence>
<keyword evidence="1" id="KW-0175">Coiled coil</keyword>
<protein>
    <recommendedName>
        <fullName evidence="4">DUF3450 domain-containing protein</fullName>
    </recommendedName>
</protein>
<sequence>MLRILFTIQFLLLILGGSIPCTASNLAKAEKQVQQNLAREAQAQKSLEAWENQKASIEARIRDLILEKTWLEYQNQKYQGYIQRELAELDELETRKKEMEHINMRLEPFLDETVANLKALVATDLPFLPEERARRIAFLEESLGDYHLSLSEKLRRVLEALQVEADYGRTLEATDASITLDDTTIQGRIFRLGRIGLFFQSIDKRVISRFDASTRTWVPLSTDYERDLDQALQMVDRKRAASLLVLPVQGGSRE</sequence>
<keyword evidence="3" id="KW-1185">Reference proteome</keyword>
<proteinExistence type="predicted"/>
<evidence type="ECO:0008006" key="4">
    <source>
        <dbReference type="Google" id="ProtNLM"/>
    </source>
</evidence>
<dbReference type="PIRSF" id="PIRSF028069">
    <property type="entry name" value="UCP028069"/>
    <property type="match status" value="1"/>
</dbReference>
<dbReference type="InterPro" id="IPR016866">
    <property type="entry name" value="UCP028069"/>
</dbReference>